<dbReference type="RefSeq" id="WP_066239614.1">
    <property type="nucleotide sequence ID" value="NZ_LRFC01000011.1"/>
</dbReference>
<keyword evidence="4" id="KW-1185">Reference proteome</keyword>
<evidence type="ECO:0000256" key="2">
    <source>
        <dbReference type="SAM" id="SignalP"/>
    </source>
</evidence>
<proteinExistence type="predicted"/>
<organism evidence="3 4">
    <name type="scientific">Fictibacillus phosphorivorans</name>
    <dbReference type="NCBI Taxonomy" id="1221500"/>
    <lineage>
        <taxon>Bacteria</taxon>
        <taxon>Bacillati</taxon>
        <taxon>Bacillota</taxon>
        <taxon>Bacilli</taxon>
        <taxon>Bacillales</taxon>
        <taxon>Fictibacillaceae</taxon>
        <taxon>Fictibacillus</taxon>
    </lineage>
</organism>
<dbReference type="PROSITE" id="PS51257">
    <property type="entry name" value="PROKAR_LIPOPROTEIN"/>
    <property type="match status" value="1"/>
</dbReference>
<dbReference type="Proteomes" id="UP000076567">
    <property type="component" value="Unassembled WGS sequence"/>
</dbReference>
<comment type="caution">
    <text evidence="3">The sequence shown here is derived from an EMBL/GenBank/DDBJ whole genome shotgun (WGS) entry which is preliminary data.</text>
</comment>
<feature type="chain" id="PRO_5039297700" description="Lipoprotein" evidence="2">
    <location>
        <begin position="26"/>
        <end position="328"/>
    </location>
</feature>
<reference evidence="4" key="1">
    <citation type="submission" date="2016-01" db="EMBL/GenBank/DDBJ databases">
        <title>Draft genome of Chromobacterium sp. F49.</title>
        <authorList>
            <person name="Hong K.W."/>
        </authorList>
    </citation>
    <scope>NUCLEOTIDE SEQUENCE [LARGE SCALE GENOMIC DNA]</scope>
    <source>
        <strain evidence="4">P7IIIA</strain>
    </source>
</reference>
<name>A0A165NR38_9BACL</name>
<protein>
    <recommendedName>
        <fullName evidence="5">Lipoprotein</fullName>
    </recommendedName>
</protein>
<accession>A0A165NR38</accession>
<evidence type="ECO:0008006" key="5">
    <source>
        <dbReference type="Google" id="ProtNLM"/>
    </source>
</evidence>
<feature type="compositionally biased region" description="Basic and acidic residues" evidence="1">
    <location>
        <begin position="30"/>
        <end position="60"/>
    </location>
</feature>
<evidence type="ECO:0000313" key="4">
    <source>
        <dbReference type="Proteomes" id="UP000076567"/>
    </source>
</evidence>
<keyword evidence="2" id="KW-0732">Signal</keyword>
<gene>
    <name evidence="3" type="ORF">AWM68_19585</name>
</gene>
<evidence type="ECO:0000313" key="3">
    <source>
        <dbReference type="EMBL" id="KZE67323.1"/>
    </source>
</evidence>
<evidence type="ECO:0000256" key="1">
    <source>
        <dbReference type="SAM" id="MobiDB-lite"/>
    </source>
</evidence>
<feature type="region of interest" description="Disordered" evidence="1">
    <location>
        <begin position="21"/>
        <end position="60"/>
    </location>
</feature>
<dbReference type="EMBL" id="LRFC01000011">
    <property type="protein sequence ID" value="KZE67323.1"/>
    <property type="molecule type" value="Genomic_DNA"/>
</dbReference>
<feature type="signal peptide" evidence="2">
    <location>
        <begin position="1"/>
        <end position="25"/>
    </location>
</feature>
<dbReference type="OrthoDB" id="193257at2"/>
<dbReference type="AlphaFoldDB" id="A0A165NR38"/>
<sequence>MKMKSLLVVITALILITGCSNSESASSNNEVKKATTKSNEKEQVNAQEAKTDAPKDQGDYEVRFEGEADRKGKLITIKGQTNLLPESRLVIWLDSVEGTIIGGRGDTQVKEDGTFETELKIPKSSEGLLEVNLKFDPNSDNQPIKDHYGENGEKLKGPFVRLNEESEMQRNITLLTLEIPQDESSASVKIEKPKWDKPNDYGSPKVRIDEPDIQKDDKYLYIEGKTNLLEGTRIKGNLDIPNYIVSGLSDVTEINPDGSYKLIIEKPASMNKLKDVKDYELILSASPIDSQWKSNLKIYGVNGEKFQGDHVVDVNGTKEIQKRISISE</sequence>